<protein>
    <submittedName>
        <fullName evidence="1">TTC12 protein</fullName>
    </submittedName>
</protein>
<feature type="non-terminal residue" evidence="1">
    <location>
        <position position="1"/>
    </location>
</feature>
<dbReference type="SUPFAM" id="SSF48452">
    <property type="entry name" value="TPR-like"/>
    <property type="match status" value="1"/>
</dbReference>
<dbReference type="PANTHER" id="PTHR46540:SF1">
    <property type="entry name" value="TETRATRICOPEPTIDE REPEAT PROTEIN 12"/>
    <property type="match status" value="1"/>
</dbReference>
<gene>
    <name evidence="1" type="primary">Ttc12</name>
    <name evidence="1" type="ORF">GTO93_0000361</name>
</gene>
<dbReference type="Gene3D" id="1.25.40.10">
    <property type="entry name" value="Tetratricopeptide repeat domain"/>
    <property type="match status" value="1"/>
</dbReference>
<proteinExistence type="predicted"/>
<organism evidence="1 2">
    <name type="scientific">Polyodon spathula</name>
    <name type="common">North American paddlefish</name>
    <name type="synonym">Squalus spathula</name>
    <dbReference type="NCBI Taxonomy" id="7913"/>
    <lineage>
        <taxon>Eukaryota</taxon>
        <taxon>Metazoa</taxon>
        <taxon>Chordata</taxon>
        <taxon>Craniata</taxon>
        <taxon>Vertebrata</taxon>
        <taxon>Euteleostomi</taxon>
        <taxon>Actinopterygii</taxon>
        <taxon>Chondrostei</taxon>
        <taxon>Acipenseriformes</taxon>
        <taxon>Polyodontidae</taxon>
        <taxon>Polyodon</taxon>
    </lineage>
</organism>
<dbReference type="SMART" id="SM00028">
    <property type="entry name" value="TPR"/>
    <property type="match status" value="2"/>
</dbReference>
<evidence type="ECO:0000313" key="1">
    <source>
        <dbReference type="EMBL" id="MBN3277190.1"/>
    </source>
</evidence>
<dbReference type="Pfam" id="PF00515">
    <property type="entry name" value="TPR_1"/>
    <property type="match status" value="1"/>
</dbReference>
<dbReference type="InterPro" id="IPR019734">
    <property type="entry name" value="TPR_rpt"/>
</dbReference>
<accession>A0ABS2XS66</accession>
<dbReference type="EMBL" id="JAAWVQ010067660">
    <property type="protein sequence ID" value="MBN3277190.1"/>
    <property type="molecule type" value="Genomic_DNA"/>
</dbReference>
<dbReference type="InterPro" id="IPR011990">
    <property type="entry name" value="TPR-like_helical_dom_sf"/>
</dbReference>
<sequence length="92" mass="10844">MKLLEKDALERSERRKENELLAKALKEMGNEAFAKGDYETAVQRYSEGLEKLRDMQVLYTNRAQAYIKLEKYKEAVNDCEWALKVSTVYLYN</sequence>
<reference evidence="1" key="1">
    <citation type="journal article" date="2021" name="Cell">
        <title>Tracing the genetic footprints of vertebrate landing in non-teleost ray-finned fishes.</title>
        <authorList>
            <person name="Bi X."/>
            <person name="Wang K."/>
            <person name="Yang L."/>
            <person name="Pan H."/>
            <person name="Jiang H."/>
            <person name="Wei Q."/>
            <person name="Fang M."/>
            <person name="Yu H."/>
            <person name="Zhu C."/>
            <person name="Cai Y."/>
            <person name="He Y."/>
            <person name="Gan X."/>
            <person name="Zeng H."/>
            <person name="Yu D."/>
            <person name="Zhu Y."/>
            <person name="Jiang H."/>
            <person name="Qiu Q."/>
            <person name="Yang H."/>
            <person name="Zhang Y.E."/>
            <person name="Wang W."/>
            <person name="Zhu M."/>
            <person name="He S."/>
            <person name="Zhang G."/>
        </authorList>
    </citation>
    <scope>NUCLEOTIDE SEQUENCE</scope>
    <source>
        <strain evidence="1">Pddl_001</strain>
    </source>
</reference>
<feature type="non-terminal residue" evidence="1">
    <location>
        <position position="92"/>
    </location>
</feature>
<dbReference type="Proteomes" id="UP001166093">
    <property type="component" value="Unassembled WGS sequence"/>
</dbReference>
<keyword evidence="2" id="KW-1185">Reference proteome</keyword>
<evidence type="ECO:0000313" key="2">
    <source>
        <dbReference type="Proteomes" id="UP001166093"/>
    </source>
</evidence>
<dbReference type="InterPro" id="IPR043195">
    <property type="entry name" value="TTC12"/>
</dbReference>
<name>A0ABS2XS66_POLSP</name>
<comment type="caution">
    <text evidence="1">The sequence shown here is derived from an EMBL/GenBank/DDBJ whole genome shotgun (WGS) entry which is preliminary data.</text>
</comment>
<dbReference type="PANTHER" id="PTHR46540">
    <property type="entry name" value="TETRATRICOPEPTIDE REPEAT PROTEIN 12"/>
    <property type="match status" value="1"/>
</dbReference>